<feature type="region of interest" description="Disordered" evidence="2">
    <location>
        <begin position="1"/>
        <end position="94"/>
    </location>
</feature>
<feature type="region of interest" description="Disordered" evidence="2">
    <location>
        <begin position="1490"/>
        <end position="1533"/>
    </location>
</feature>
<dbReference type="OrthoDB" id="6436060at2759"/>
<accession>A0A8X6N2N0</accession>
<reference evidence="3" key="1">
    <citation type="submission" date="2020-08" db="EMBL/GenBank/DDBJ databases">
        <title>Multicomponent nature underlies the extraordinary mechanical properties of spider dragline silk.</title>
        <authorList>
            <person name="Kono N."/>
            <person name="Nakamura H."/>
            <person name="Mori M."/>
            <person name="Yoshida Y."/>
            <person name="Ohtoshi R."/>
            <person name="Malay A.D."/>
            <person name="Moran D.A.P."/>
            <person name="Tomita M."/>
            <person name="Numata K."/>
            <person name="Arakawa K."/>
        </authorList>
    </citation>
    <scope>NUCLEOTIDE SEQUENCE</scope>
</reference>
<name>A0A8X6N2N0_NEPPI</name>
<feature type="coiled-coil region" evidence="1">
    <location>
        <begin position="1923"/>
        <end position="1950"/>
    </location>
</feature>
<proteinExistence type="predicted"/>
<protein>
    <submittedName>
        <fullName evidence="3">Uncharacterized protein</fullName>
    </submittedName>
</protein>
<evidence type="ECO:0000313" key="3">
    <source>
        <dbReference type="EMBL" id="GFS90015.1"/>
    </source>
</evidence>
<dbReference type="Proteomes" id="UP000887013">
    <property type="component" value="Unassembled WGS sequence"/>
</dbReference>
<sequence length="3837" mass="436351">MEQVMPQAEEARSGRKQHQCRAKPLPRVSRRCRRDRHAARAQGSCRTAKAGRARPTFHAARRARPRSHARALSESRQRTGRRRRSEECSASKTGGVADGGKVLYIKFSVQHGRRHVGEERRRGNVHEHEYELLHPVPSSLELLQEMENNVKIVRKDRNISIPSSEMTVITVCLEKISPKLNLCCPKLTKTIVKTLQSKMVTAEKEDLKWCTEYCYEPLILECANPSSMLKLVKLIMEAINSTWHDVTPIAIFPENSGYKFPRDILIGVDLCLKIVANLHNCCEALPLTLEILLEGKPWNQEKFKMKKCKSECYKIETKECPEESRDATLAVIKGLIYYDEIRRKSIACLESVEDDFDKCCNGMIHVIYSTYQNKEACKFPDLIEDNCNISCVRFTLNKCNVVAADMVQRIMKYIFEYKPYCTDKPRIVDTSEEKSSSREVDKIEKNDKFTTAQNNEVFTDSYSAQFLNKIETISNIYVSEVYSTTISTETNYTERANEIYSNKDFPDTDKSSVTYNNELNEMTNRIKKSSEIFSTEVYTGTHSTQLSNAFEPLNSTYVSDDRRKAFVFVVTNDTDKTESINERYNVEDSTITSSTDKYSEEYISEGISEININKFDETNESSDSMSTINSEVYTSTNITQWSNTKERPSFAYVSEDSRNTYSTEVFSEIKASENSNETYSIEVLNIMPVTDKSNTLYKSEKVNVTNEVDKRQGINESTTSLNTEGFTGTDNAQFPSDAETFNTKYVSEDMSRTYVTITSSEQSKMEDFSESCSTEESNITPSSNKFKTQYSFENTNETSSTKELVETHEIIEPKITLKPEVYVGVPNTELSNVFETSNDIERTLRIEVSNEPIDVVALSAEYNLGKSDIIPGSENNGAFYSSKDTSGIIDLNEMQEIKKTDGALKTEIYSGKYNTELSNTFDDASTYISDDTSRMYGTVLINVTNAVENLNETFSIEGLNIFSPKFDKSDLADVTSETSISKELGEMVDIDISSGTFSTEIYSDTTSTQLPNIFETVINTYVSEDASKTYGTVVSSEVNASENGNETHITNTRVSNIILDSEKSSEAYSSKEISKTKNSMEINQLNEIKKSSQAFNFEVYSGAYVTQKASTVERNDGTYMSEDINREYNTTILSETNLSNEMDNFEDFVITYGTDTSNKALDSATKFLKFTNEISMSETMNDSHGLELITEIPGLDISNIKWNNGVSKLTDNFVDLTVSHYSDESGETFETEGINETHDNELLKITYGDEKFNIKNGSRQLITKHGFKDPNEMSEETTTAGTSDSYNIQISSKIYRTEKSDIPYAETPKLIFNTEELSRLYKTDETYGSKEISRGYLSQEPSDRHGNEGFDVVYSTQGSIKTYDVDRTNEVSKIQESSDIERFSEIYITEEFNESYSTEKSNEIYTSDDRSRSYSATVANETNAAKSTATTETYGSVEPSETYDSEVSDIIHGDKIFGLKFNTENRTEYHGTSIFGGVSGSNSSNALRKMHGTERSNVKSSSEMYNEVDGSKKNRDIDKYEETSKTNDTTRSILPSSIKKSGKIDVSDQSSGIFVAERSGEKFGFEVSEETYSFEESTQTNGATGSEITNNDVNSPKKYITEVSYGTYEDKGFSENYSIEKSNNSYGFELSGVNGISRGVYSNVGSTSFEHITEMNDIKSSRETTVTESFRGTSGSKEIKETYDNEVTSETYVTKAYGEIFQSEISGGIYDVEESNGTNSSKVDNRTVGKYITNWPSETIHTEGCADYTMEDIDDVKKDTDVIKQKFKKIEKGVEKNVSFTNWTNVFFDETTSSVYKTTTLTDKIEVEISIDKTEIGNGKINVKVNVTSNNFNEKVKTVDETEGDEHDPKINIKIPTVLVDETETDIRETIKGAERIKVGTDVTKVNVDTTLKSFNKMMTVFDETKRNTKKNISWDVRSTVFFDEIETDIREIEANSKQNEEDVDEMKVNTITTIRDLNVTEKLIDEAMRSYGEMEAIDDTMKRNIYKTKHDIYTTIRDANEMATVGLDKTNKEINETEDIEAEKNILKKTKKKFEEIDRNIGTEDSDKLYNISISVEFDTFKKDSEPETHPEKFKNVSLRSENGAARFQNRINENYSLHKKKNIITSPQSDIFGKISADRKENNSKTLSYPSFNHNKINLRDNKTNTKGSSFGDDKIAKAKYSSKLNETETYAAPVNTKNFDGSYQITNLRRTDGMKEIIDEEIAEDYTFDITRDEDTFMKNKSTATYSDNETEDIILNGVVKSIKKIVTKTDEEEASDKFSYEPINASQIMNNSDKKLLREVTASKSGIYFNYSKENINALNNGIGITNGYDITNSEGIGNTWFHNMKNIGTIPPNVKDEESNATESIYLDRRRKFLLNNKNPDIKRNIRAIKVQNKNRKQKNTLKENKTIISSDSFETDAVRKFHIIDNKAYTLTLDGRKVSSGNIVYNLSTNEAERNKKSKFVIDNDRNQNIKRYDYSDNIASEINLDDHRYISSYDSKNRTYKTDDATLSDEKIEDEDGEFYEDSFISNVKTTEPMYILQNLTENVGEKLYRFVKNGDTYNFHIKKAREIDDSYSLDKYRMLREDRTDTVQELRNQDLTERIDSEYSTSRYENIYEKKFKFIQFDESAIDKDSTLKDPIESIVARCAREASPILMECCMPMLGALYAVINEEQLPLDARNLKKCNNFCYKSALQRCANKGTRIVASIIKKIKSYPALGADQFGKICNNTIHIALNDCCKSFVLNIFENTEVKEEKVSNEPGCAKICQKTMFQQCLKFKPLKKHFASVISRYSELQSTQLMSMEEIPAGKTFKSSKVQFQSIEKHVVPSIKLKFQKEQMKKKILKGGEFKEELQDRLQEGKLKSQKPYQGNQYLKLTVKEFTLEKSQDRLKEQVQFKKQYLATISPSQELSLKEFSNGELFLEEPFQEELSLKEMPQRKLFLGEGSEEKLLLDHLPIDKLSLEEQNESELIFGVQSPGDLSLKQSQGQLSLSEKSLEEISVKENKHGQLSFEGYHPSQKAVKVQFKGELQNEFPSIKQLFILDELPSEIQLLSFEEPLIFCTYLLDNRECFFLDIEEVSPFNVELPFLEQFLFFINDHLFLPIENVIIEICVPINANYILSDNEGIFRDANQLFSSSKILSPDERYSFIKDGCIFQLVSVQLYPFEHRVFNAEQSLIHEISPDIQLPVFTESFIDEAILRFKRQSFSGSGTRKRKEVVEEILQITSHYKEKIKQCIYNVQNASLDACLPGIYEYILMLSNGIRSNFTRVENATDVSFCINKVFHLCSADSVLVINSLLHRFLKIPLKVTSTANIRKENVDAPTKHILNMCLARINPESINTCVKNFLPVIREILDEGQSTHNLNVAKEGEKCLGKAFSICSSRARLIIMNLILHHKGILLNIQSESTPRSINIHKLINEEEKKSVYQCIITLNKVEIESCGQELYPFLLELAHGWILISDSKQPGNKECLGHAFRYCSIHSRLVIMDLISFVTDDSIDIPLHAKENVSEHISDEERMIIAPCLSQLPPLTVDACLPGLMYVLKEVYQNRIPDLTLFPKEGVDPICIKEIFIGCSHYHRLLIDQLLRKVPQNSANTAVFDTLYSLHAYTDTHEHTERDKELIKSCFNTINRSYLEWCVPGLYDTLQALVELKFPVTFLALKPIEGSCLQMAFAECPYKARLLIKDLLFDFVDLLIDIPLHGAPQGHSGELGPVTDAIKECISNLNSTGSDSCVFGIVDILHRVFVEKVENPEPIVSPDKEKTTMSCLAHLFDPCDLPVKLYFLKRIADISNLNINFLMDTFLTSSTKSAESGVPVDVAKSNLQALLNALPNALYYQMEHERPNSERLVTNFKND</sequence>
<evidence type="ECO:0000313" key="4">
    <source>
        <dbReference type="Proteomes" id="UP000887013"/>
    </source>
</evidence>
<organism evidence="3 4">
    <name type="scientific">Nephila pilipes</name>
    <name type="common">Giant wood spider</name>
    <name type="synonym">Nephila maculata</name>
    <dbReference type="NCBI Taxonomy" id="299642"/>
    <lineage>
        <taxon>Eukaryota</taxon>
        <taxon>Metazoa</taxon>
        <taxon>Ecdysozoa</taxon>
        <taxon>Arthropoda</taxon>
        <taxon>Chelicerata</taxon>
        <taxon>Arachnida</taxon>
        <taxon>Araneae</taxon>
        <taxon>Araneomorphae</taxon>
        <taxon>Entelegynae</taxon>
        <taxon>Araneoidea</taxon>
        <taxon>Nephilidae</taxon>
        <taxon>Nephila</taxon>
    </lineage>
</organism>
<evidence type="ECO:0000256" key="2">
    <source>
        <dbReference type="SAM" id="MobiDB-lite"/>
    </source>
</evidence>
<dbReference type="EMBL" id="BMAW01053223">
    <property type="protein sequence ID" value="GFS90015.1"/>
    <property type="molecule type" value="Genomic_DNA"/>
</dbReference>
<feature type="compositionally biased region" description="Basic residues" evidence="2">
    <location>
        <begin position="28"/>
        <end position="39"/>
    </location>
</feature>
<feature type="compositionally biased region" description="Basic residues" evidence="2">
    <location>
        <begin position="59"/>
        <end position="69"/>
    </location>
</feature>
<evidence type="ECO:0000256" key="1">
    <source>
        <dbReference type="SAM" id="Coils"/>
    </source>
</evidence>
<gene>
    <name evidence="3" type="primary">AVEN_138647_1</name>
    <name evidence="3" type="ORF">NPIL_306061</name>
</gene>
<keyword evidence="1" id="KW-0175">Coiled coil</keyword>
<feature type="compositionally biased region" description="Basic and acidic residues" evidence="2">
    <location>
        <begin position="1509"/>
        <end position="1525"/>
    </location>
</feature>
<comment type="caution">
    <text evidence="3">The sequence shown here is derived from an EMBL/GenBank/DDBJ whole genome shotgun (WGS) entry which is preliminary data.</text>
</comment>
<keyword evidence="4" id="KW-1185">Reference proteome</keyword>